<organism evidence="2">
    <name type="scientific">candidate division WOR-3 bacterium</name>
    <dbReference type="NCBI Taxonomy" id="2052148"/>
    <lineage>
        <taxon>Bacteria</taxon>
        <taxon>Bacteria division WOR-3</taxon>
    </lineage>
</organism>
<reference evidence="2" key="1">
    <citation type="journal article" date="2020" name="mSystems">
        <title>Genome- and Community-Level Interaction Insights into Carbon Utilization and Element Cycling Functions of Hydrothermarchaeota in Hydrothermal Sediment.</title>
        <authorList>
            <person name="Zhou Z."/>
            <person name="Liu Y."/>
            <person name="Xu W."/>
            <person name="Pan J."/>
            <person name="Luo Z.H."/>
            <person name="Li M."/>
        </authorList>
    </citation>
    <scope>NUCLEOTIDE SEQUENCE [LARGE SCALE GENOMIC DNA]</scope>
    <source>
        <strain evidence="2">HyVt-237</strain>
    </source>
</reference>
<evidence type="ECO:0000256" key="1">
    <source>
        <dbReference type="SAM" id="Phobius"/>
    </source>
</evidence>
<feature type="transmembrane region" description="Helical" evidence="1">
    <location>
        <begin position="119"/>
        <end position="141"/>
    </location>
</feature>
<feature type="transmembrane region" description="Helical" evidence="1">
    <location>
        <begin position="46"/>
        <end position="71"/>
    </location>
</feature>
<keyword evidence="1" id="KW-0812">Transmembrane</keyword>
<feature type="transmembrane region" description="Helical" evidence="1">
    <location>
        <begin position="188"/>
        <end position="208"/>
    </location>
</feature>
<dbReference type="EMBL" id="DRBW01000199">
    <property type="protein sequence ID" value="HDM90607.1"/>
    <property type="molecule type" value="Genomic_DNA"/>
</dbReference>
<comment type="caution">
    <text evidence="2">The sequence shown here is derived from an EMBL/GenBank/DDBJ whole genome shotgun (WGS) entry which is preliminary data.</text>
</comment>
<accession>A0A7C0XBK1</accession>
<feature type="transmembrane region" description="Helical" evidence="1">
    <location>
        <begin position="83"/>
        <end position="107"/>
    </location>
</feature>
<name>A0A7C0XBK1_UNCW3</name>
<feature type="transmembrane region" description="Helical" evidence="1">
    <location>
        <begin position="153"/>
        <end position="173"/>
    </location>
</feature>
<dbReference type="AlphaFoldDB" id="A0A7C0XBK1"/>
<keyword evidence="1" id="KW-0472">Membrane</keyword>
<evidence type="ECO:0000313" key="2">
    <source>
        <dbReference type="EMBL" id="HDM90607.1"/>
    </source>
</evidence>
<proteinExistence type="predicted"/>
<protein>
    <submittedName>
        <fullName evidence="2">Uncharacterized protein</fullName>
    </submittedName>
</protein>
<dbReference type="Proteomes" id="UP000885931">
    <property type="component" value="Unassembled WGS sequence"/>
</dbReference>
<keyword evidence="1" id="KW-1133">Transmembrane helix</keyword>
<sequence>MKPIHKVLLLSLFAVSMAYVEASVVIYLREILYGGGKVPLFPLRPFKGQLLLIEMGREASTLLMLLSVGFISFRSLKGRAAAFFYTFGLWDIFYYIWLKILVGWPLYWGEYDLLFLIPLPWIAPFIAPVFIALFFSASSLYVMLRDPPIDFRYLFLALAGGFLDFLSFIYIGIAQGGSEKIPEEPGGFPWAIYIAGLLMMVAGFYLALARSSPGEITENGDTPEKGNQEIGAI</sequence>
<gene>
    <name evidence="2" type="ORF">ENG67_05315</name>
</gene>